<name>A0A3P6QQ06_DIBLA</name>
<dbReference type="InterPro" id="IPR015898">
    <property type="entry name" value="G-protein_gamma-like_dom"/>
</dbReference>
<feature type="domain" description="G protein gamma" evidence="1">
    <location>
        <begin position="10"/>
        <end position="73"/>
    </location>
</feature>
<dbReference type="SUPFAM" id="SSF48670">
    <property type="entry name" value="Transducin (heterotrimeric G protein), gamma chain"/>
    <property type="match status" value="1"/>
</dbReference>
<gene>
    <name evidence="2" type="ORF">DILT_LOCUS525</name>
</gene>
<dbReference type="AlphaFoldDB" id="A0A3P6QQ06"/>
<dbReference type="InterPro" id="IPR036284">
    <property type="entry name" value="GGL_sf"/>
</dbReference>
<dbReference type="SMART" id="SM01224">
    <property type="entry name" value="G_gamma"/>
    <property type="match status" value="1"/>
</dbReference>
<protein>
    <recommendedName>
        <fullName evidence="1">G protein gamma domain-containing protein</fullName>
    </recommendedName>
</protein>
<keyword evidence="3" id="KW-1185">Reference proteome</keyword>
<proteinExistence type="predicted"/>
<dbReference type="Gene3D" id="4.10.260.10">
    <property type="entry name" value="Transducin (heterotrimeric G protein), gamma chain"/>
    <property type="match status" value="1"/>
</dbReference>
<dbReference type="Pfam" id="PF00631">
    <property type="entry name" value="G-gamma"/>
    <property type="match status" value="1"/>
</dbReference>
<dbReference type="SMART" id="SM00224">
    <property type="entry name" value="GGL"/>
    <property type="match status" value="1"/>
</dbReference>
<accession>A0A3P6QQ06</accession>
<dbReference type="OrthoDB" id="6264244at2759"/>
<dbReference type="PROSITE" id="PS50058">
    <property type="entry name" value="G_PROTEIN_GAMMA"/>
    <property type="match status" value="1"/>
</dbReference>
<evidence type="ECO:0000313" key="3">
    <source>
        <dbReference type="Proteomes" id="UP000281553"/>
    </source>
</evidence>
<evidence type="ECO:0000259" key="1">
    <source>
        <dbReference type="PROSITE" id="PS50058"/>
    </source>
</evidence>
<organism evidence="2 3">
    <name type="scientific">Dibothriocephalus latus</name>
    <name type="common">Fish tapeworm</name>
    <name type="synonym">Diphyllobothrium latum</name>
    <dbReference type="NCBI Taxonomy" id="60516"/>
    <lineage>
        <taxon>Eukaryota</taxon>
        <taxon>Metazoa</taxon>
        <taxon>Spiralia</taxon>
        <taxon>Lophotrochozoa</taxon>
        <taxon>Platyhelminthes</taxon>
        <taxon>Cestoda</taxon>
        <taxon>Eucestoda</taxon>
        <taxon>Diphyllobothriidea</taxon>
        <taxon>Diphyllobothriidae</taxon>
        <taxon>Dibothriocephalus</taxon>
    </lineage>
</organism>
<dbReference type="EMBL" id="UYRU01002260">
    <property type="protein sequence ID" value="VDK33851.1"/>
    <property type="molecule type" value="Genomic_DNA"/>
</dbReference>
<dbReference type="GO" id="GO:0007186">
    <property type="term" value="P:G protein-coupled receptor signaling pathway"/>
    <property type="evidence" value="ECO:0007669"/>
    <property type="project" value="InterPro"/>
</dbReference>
<dbReference type="Proteomes" id="UP000281553">
    <property type="component" value="Unassembled WGS sequence"/>
</dbReference>
<sequence length="73" mass="8281">MSALGTANPREEEIGLKRGEVQMLKSCCDMKRLKLSEAISDIKNYCFEHADADQLIHAPKDDPFKNKRKCSII</sequence>
<evidence type="ECO:0000313" key="2">
    <source>
        <dbReference type="EMBL" id="VDK33851.1"/>
    </source>
</evidence>
<reference evidence="2 3" key="1">
    <citation type="submission" date="2018-11" db="EMBL/GenBank/DDBJ databases">
        <authorList>
            <consortium name="Pathogen Informatics"/>
        </authorList>
    </citation>
    <scope>NUCLEOTIDE SEQUENCE [LARGE SCALE GENOMIC DNA]</scope>
</reference>